<dbReference type="AlphaFoldDB" id="A0A8S3A3H7"/>
<accession>A0A8S3A3H7</accession>
<name>A0A8S3A3H7_9BILA</name>
<protein>
    <submittedName>
        <fullName evidence="1">Uncharacterized protein</fullName>
    </submittedName>
</protein>
<sequence length="23" mass="2258">MLVAFGPLVASGKSTAVACHKAV</sequence>
<dbReference type="Proteomes" id="UP000681722">
    <property type="component" value="Unassembled WGS sequence"/>
</dbReference>
<organism evidence="1 2">
    <name type="scientific">Didymodactylos carnosus</name>
    <dbReference type="NCBI Taxonomy" id="1234261"/>
    <lineage>
        <taxon>Eukaryota</taxon>
        <taxon>Metazoa</taxon>
        <taxon>Spiralia</taxon>
        <taxon>Gnathifera</taxon>
        <taxon>Rotifera</taxon>
        <taxon>Eurotatoria</taxon>
        <taxon>Bdelloidea</taxon>
        <taxon>Philodinida</taxon>
        <taxon>Philodinidae</taxon>
        <taxon>Didymodactylos</taxon>
    </lineage>
</organism>
<evidence type="ECO:0000313" key="2">
    <source>
        <dbReference type="Proteomes" id="UP000681722"/>
    </source>
</evidence>
<dbReference type="EMBL" id="CAJOBC010148304">
    <property type="protein sequence ID" value="CAF4666607.1"/>
    <property type="molecule type" value="Genomic_DNA"/>
</dbReference>
<feature type="non-terminal residue" evidence="1">
    <location>
        <position position="23"/>
    </location>
</feature>
<reference evidence="1" key="1">
    <citation type="submission" date="2021-02" db="EMBL/GenBank/DDBJ databases">
        <authorList>
            <person name="Nowell W R."/>
        </authorList>
    </citation>
    <scope>NUCLEOTIDE SEQUENCE</scope>
</reference>
<comment type="caution">
    <text evidence="1">The sequence shown here is derived from an EMBL/GenBank/DDBJ whole genome shotgun (WGS) entry which is preliminary data.</text>
</comment>
<evidence type="ECO:0000313" key="1">
    <source>
        <dbReference type="EMBL" id="CAF4666607.1"/>
    </source>
</evidence>
<proteinExistence type="predicted"/>
<gene>
    <name evidence="1" type="ORF">SRO942_LOCUS50775</name>
</gene>